<evidence type="ECO:0000313" key="5">
    <source>
        <dbReference type="EMBL" id="GCE22959.1"/>
    </source>
</evidence>
<dbReference type="GO" id="GO:0016020">
    <property type="term" value="C:membrane"/>
    <property type="evidence" value="ECO:0007669"/>
    <property type="project" value="InterPro"/>
</dbReference>
<dbReference type="Proteomes" id="UP000287188">
    <property type="component" value="Unassembled WGS sequence"/>
</dbReference>
<keyword evidence="3" id="KW-0812">Transmembrane</keyword>
<protein>
    <recommendedName>
        <fullName evidence="4">HAMP domain-containing protein</fullName>
    </recommendedName>
</protein>
<keyword evidence="6" id="KW-1185">Reference proteome</keyword>
<dbReference type="AlphaFoldDB" id="A0A402AV70"/>
<dbReference type="RefSeq" id="WP_126556468.1">
    <property type="nucleotide sequence ID" value="NZ_BIFS01000002.1"/>
</dbReference>
<evidence type="ECO:0000259" key="4">
    <source>
        <dbReference type="PROSITE" id="PS50885"/>
    </source>
</evidence>
<sequence length="334" mass="37738">MSWWYRLVEPKSSITLRQNDPLHRTRVASILLLISFITCLAFIPAGLNSTNYHVLPPVLGLLLVTIIAIFLNRQGKVELLGILIVIAVNAALASILLTYPGFALTQNAMPIYDLFVLSVIIAVSFLPVRSVVYTTTFNCLFICLDLFLQPHTPDLQQVLIETNYTILLRPLAIQIIVAFITYIWVRNANRALERANQAELIAQLERDMAQQKRDLDVGIQQLLQTLVEAANGNLNVRAPYSQENVLWQVGSAVNMLISRLQRTTMNEQELNRIKGELRRLIQTVRESKRNHNNFYLMPGGTDLDPLISELLGSNLSQPTPPSSPFPFNRRELNN</sequence>
<dbReference type="EMBL" id="BIFS01000002">
    <property type="protein sequence ID" value="GCE22959.1"/>
    <property type="molecule type" value="Genomic_DNA"/>
</dbReference>
<comment type="caution">
    <text evidence="5">The sequence shown here is derived from an EMBL/GenBank/DDBJ whole genome shotgun (WGS) entry which is preliminary data.</text>
</comment>
<feature type="transmembrane region" description="Helical" evidence="3">
    <location>
        <begin position="53"/>
        <end position="72"/>
    </location>
</feature>
<feature type="transmembrane region" description="Helical" evidence="3">
    <location>
        <begin position="27"/>
        <end position="47"/>
    </location>
</feature>
<keyword evidence="1" id="KW-0175">Coiled coil</keyword>
<evidence type="ECO:0000256" key="2">
    <source>
        <dbReference type="SAM" id="MobiDB-lite"/>
    </source>
</evidence>
<feature type="transmembrane region" description="Helical" evidence="3">
    <location>
        <begin position="79"/>
        <end position="102"/>
    </location>
</feature>
<reference evidence="6" key="1">
    <citation type="submission" date="2018-12" db="EMBL/GenBank/DDBJ databases">
        <title>Tengunoibacter tsumagoiensis gen. nov., sp. nov., Dictyobacter kobayashii sp. nov., D. alpinus sp. nov., and D. joshuensis sp. nov. and description of Dictyobacteraceae fam. nov. within the order Ktedonobacterales isolated from Tengu-no-mugimeshi.</title>
        <authorList>
            <person name="Wang C.M."/>
            <person name="Zheng Y."/>
            <person name="Sakai Y."/>
            <person name="Toyoda A."/>
            <person name="Minakuchi Y."/>
            <person name="Abe K."/>
            <person name="Yokota A."/>
            <person name="Yabe S."/>
        </authorList>
    </citation>
    <scope>NUCLEOTIDE SEQUENCE [LARGE SCALE GENOMIC DNA]</scope>
    <source>
        <strain evidence="6">Uno11</strain>
    </source>
</reference>
<dbReference type="PROSITE" id="PS50885">
    <property type="entry name" value="HAMP"/>
    <property type="match status" value="1"/>
</dbReference>
<feature type="domain" description="HAMP" evidence="4">
    <location>
        <begin position="213"/>
        <end position="265"/>
    </location>
</feature>
<keyword evidence="3" id="KW-1133">Transmembrane helix</keyword>
<dbReference type="GO" id="GO:0007165">
    <property type="term" value="P:signal transduction"/>
    <property type="evidence" value="ECO:0007669"/>
    <property type="project" value="InterPro"/>
</dbReference>
<evidence type="ECO:0000313" key="6">
    <source>
        <dbReference type="Proteomes" id="UP000287188"/>
    </source>
</evidence>
<keyword evidence="3" id="KW-0472">Membrane</keyword>
<evidence type="ECO:0000256" key="1">
    <source>
        <dbReference type="SAM" id="Coils"/>
    </source>
</evidence>
<feature type="transmembrane region" description="Helical" evidence="3">
    <location>
        <begin position="168"/>
        <end position="185"/>
    </location>
</feature>
<evidence type="ECO:0000256" key="3">
    <source>
        <dbReference type="SAM" id="Phobius"/>
    </source>
</evidence>
<organism evidence="5 6">
    <name type="scientific">Dictyobacter kobayashii</name>
    <dbReference type="NCBI Taxonomy" id="2014872"/>
    <lineage>
        <taxon>Bacteria</taxon>
        <taxon>Bacillati</taxon>
        <taxon>Chloroflexota</taxon>
        <taxon>Ktedonobacteria</taxon>
        <taxon>Ktedonobacterales</taxon>
        <taxon>Dictyobacteraceae</taxon>
        <taxon>Dictyobacter</taxon>
    </lineage>
</organism>
<dbReference type="OrthoDB" id="147233at2"/>
<gene>
    <name evidence="5" type="ORF">KDK_67590</name>
</gene>
<dbReference type="InterPro" id="IPR003660">
    <property type="entry name" value="HAMP_dom"/>
</dbReference>
<feature type="transmembrane region" description="Helical" evidence="3">
    <location>
        <begin position="108"/>
        <end position="126"/>
    </location>
</feature>
<name>A0A402AV70_9CHLR</name>
<proteinExistence type="predicted"/>
<feature type="region of interest" description="Disordered" evidence="2">
    <location>
        <begin position="311"/>
        <end position="334"/>
    </location>
</feature>
<feature type="coiled-coil region" evidence="1">
    <location>
        <begin position="194"/>
        <end position="221"/>
    </location>
</feature>
<accession>A0A402AV70</accession>